<keyword evidence="6 12" id="KW-0863">Zinc-finger</keyword>
<evidence type="ECO:0000256" key="12">
    <source>
        <dbReference type="PROSITE-ProRule" id="PRU00042"/>
    </source>
</evidence>
<organism evidence="16 17">
    <name type="scientific">Pelobates cultripes</name>
    <name type="common">Western spadefoot toad</name>
    <dbReference type="NCBI Taxonomy" id="61616"/>
    <lineage>
        <taxon>Eukaryota</taxon>
        <taxon>Metazoa</taxon>
        <taxon>Chordata</taxon>
        <taxon>Craniata</taxon>
        <taxon>Vertebrata</taxon>
        <taxon>Euteleostomi</taxon>
        <taxon>Amphibia</taxon>
        <taxon>Batrachia</taxon>
        <taxon>Anura</taxon>
        <taxon>Pelobatoidea</taxon>
        <taxon>Pelobatidae</taxon>
        <taxon>Pelobates</taxon>
    </lineage>
</organism>
<dbReference type="PROSITE" id="PS00028">
    <property type="entry name" value="ZINC_FINGER_C2H2_1"/>
    <property type="match status" value="5"/>
</dbReference>
<keyword evidence="11" id="KW-0539">Nucleus</keyword>
<evidence type="ECO:0000256" key="4">
    <source>
        <dbReference type="ARBA" id="ARBA00022723"/>
    </source>
</evidence>
<evidence type="ECO:0000256" key="13">
    <source>
        <dbReference type="SAM" id="MobiDB-lite"/>
    </source>
</evidence>
<protein>
    <submittedName>
        <fullName evidence="16">Zinc finger 879-like isoform X1</fullName>
    </submittedName>
</protein>
<keyword evidence="7" id="KW-0862">Zinc</keyword>
<dbReference type="FunFam" id="3.30.160.60:FF:000060">
    <property type="entry name" value="zinc finger protein 436"/>
    <property type="match status" value="1"/>
</dbReference>
<dbReference type="SUPFAM" id="SSF57667">
    <property type="entry name" value="beta-beta-alpha zinc fingers"/>
    <property type="match status" value="3"/>
</dbReference>
<feature type="region of interest" description="Disordered" evidence="13">
    <location>
        <begin position="256"/>
        <end position="277"/>
    </location>
</feature>
<keyword evidence="17" id="KW-1185">Reference proteome</keyword>
<proteinExistence type="inferred from homology"/>
<dbReference type="InterPro" id="IPR036236">
    <property type="entry name" value="Znf_C2H2_sf"/>
</dbReference>
<dbReference type="Gene3D" id="3.30.160.60">
    <property type="entry name" value="Classic Zinc Finger"/>
    <property type="match status" value="5"/>
</dbReference>
<keyword evidence="5" id="KW-0677">Repeat</keyword>
<dbReference type="FunFam" id="3.30.160.60:FF:002343">
    <property type="entry name" value="Zinc finger protein 33A"/>
    <property type="match status" value="1"/>
</dbReference>
<dbReference type="Pfam" id="PF13912">
    <property type="entry name" value="zf-C2H2_6"/>
    <property type="match status" value="1"/>
</dbReference>
<keyword evidence="9" id="KW-0238">DNA-binding</keyword>
<evidence type="ECO:0000313" key="16">
    <source>
        <dbReference type="EMBL" id="CAH2319891.1"/>
    </source>
</evidence>
<comment type="subcellular location">
    <subcellularLocation>
        <location evidence="2">Nucleus</location>
    </subcellularLocation>
</comment>
<feature type="compositionally biased region" description="Low complexity" evidence="13">
    <location>
        <begin position="176"/>
        <end position="187"/>
    </location>
</feature>
<dbReference type="PANTHER" id="PTHR24381">
    <property type="entry name" value="ZINC FINGER PROTEIN"/>
    <property type="match status" value="1"/>
</dbReference>
<feature type="compositionally biased region" description="Polar residues" evidence="13">
    <location>
        <begin position="166"/>
        <end position="175"/>
    </location>
</feature>
<keyword evidence="10" id="KW-0804">Transcription</keyword>
<keyword evidence="8" id="KW-0805">Transcription regulation</keyword>
<evidence type="ECO:0000256" key="6">
    <source>
        <dbReference type="ARBA" id="ARBA00022771"/>
    </source>
</evidence>
<dbReference type="GO" id="GO:0000981">
    <property type="term" value="F:DNA-binding transcription factor activity, RNA polymerase II-specific"/>
    <property type="evidence" value="ECO:0007669"/>
    <property type="project" value="TreeGrafter"/>
</dbReference>
<dbReference type="GO" id="GO:0008270">
    <property type="term" value="F:zinc ion binding"/>
    <property type="evidence" value="ECO:0007669"/>
    <property type="project" value="UniProtKB-KW"/>
</dbReference>
<dbReference type="InterPro" id="IPR013087">
    <property type="entry name" value="Znf_C2H2_type"/>
</dbReference>
<evidence type="ECO:0000256" key="11">
    <source>
        <dbReference type="ARBA" id="ARBA00023242"/>
    </source>
</evidence>
<dbReference type="SUPFAM" id="SSF109640">
    <property type="entry name" value="KRAB domain (Kruppel-associated box)"/>
    <property type="match status" value="1"/>
</dbReference>
<evidence type="ECO:0000256" key="9">
    <source>
        <dbReference type="ARBA" id="ARBA00023125"/>
    </source>
</evidence>
<dbReference type="GO" id="GO:0001822">
    <property type="term" value="P:kidney development"/>
    <property type="evidence" value="ECO:0007669"/>
    <property type="project" value="UniProtKB-ARBA"/>
</dbReference>
<dbReference type="PROSITE" id="PS50805">
    <property type="entry name" value="KRAB"/>
    <property type="match status" value="1"/>
</dbReference>
<keyword evidence="4" id="KW-0479">Metal-binding</keyword>
<dbReference type="FunFam" id="3.30.160.60:FF:000072">
    <property type="entry name" value="zinc finger protein 143 isoform X1"/>
    <property type="match status" value="1"/>
</dbReference>
<feature type="domain" description="C2H2-type" evidence="14">
    <location>
        <begin position="354"/>
        <end position="381"/>
    </location>
</feature>
<feature type="domain" description="C2H2-type" evidence="14">
    <location>
        <begin position="438"/>
        <end position="465"/>
    </location>
</feature>
<evidence type="ECO:0000256" key="2">
    <source>
        <dbReference type="ARBA" id="ARBA00004123"/>
    </source>
</evidence>
<evidence type="ECO:0000313" key="17">
    <source>
        <dbReference type="Proteomes" id="UP001295444"/>
    </source>
</evidence>
<dbReference type="GO" id="GO:0005634">
    <property type="term" value="C:nucleus"/>
    <property type="evidence" value="ECO:0007669"/>
    <property type="project" value="UniProtKB-SubCell"/>
</dbReference>
<name>A0AAD1T645_PELCU</name>
<feature type="region of interest" description="Disordered" evidence="13">
    <location>
        <begin position="1"/>
        <end position="21"/>
    </location>
</feature>
<dbReference type="Proteomes" id="UP001295444">
    <property type="component" value="Chromosome 10"/>
</dbReference>
<dbReference type="Gene3D" id="6.10.140.140">
    <property type="match status" value="1"/>
</dbReference>
<dbReference type="Pfam" id="PF01352">
    <property type="entry name" value="KRAB"/>
    <property type="match status" value="1"/>
</dbReference>
<reference evidence="16" key="1">
    <citation type="submission" date="2022-03" db="EMBL/GenBank/DDBJ databases">
        <authorList>
            <person name="Alioto T."/>
            <person name="Alioto T."/>
            <person name="Gomez Garrido J."/>
        </authorList>
    </citation>
    <scope>NUCLEOTIDE SEQUENCE</scope>
</reference>
<dbReference type="FunFam" id="3.30.160.60:FF:002355">
    <property type="entry name" value="Zinc finger protein 623"/>
    <property type="match status" value="1"/>
</dbReference>
<sequence length="503" mass="57428">MFRTGELESGGEISRNHHPFKNKMVPTLDGRNMTKYKKTAVIFNEVAIYFSEEEWSNLETWQKELYGNVMREIHSTLISLGYSIAYPDILCRVRKEQDSFISNKEEVRTGASFPSARTSAPYPDILLRIKQDEDATGASPKSDYSSAENSMEPSFPFNEEMKHSVHQSNLKCNKGTSTPSTTPSTNFSSELVFNPKFSLWIKQEDDESEFAENNQPEVSLEVDHLRKRNMDVPYIADKSPIPKDFCGHFSNKENSNKKQLVNAQTKNVSANKPGNSGKVEESLLSIVLKRANTGSLCMPSYKYLNDCKKIDYTGKEACLDSKLPSCQASQTKVNLSNFRKTPSDQQAVHGIKPHRCSICEKYFKTIGILNVHMKTHSGIRPYRCNDCGKSFRDNWNLKVHQKIHTGETPYKCSICDKSFIQYATYMKHQRIHTGEKPYTCCYCDKRFTNSSNLVRHHRTHTGEKPYVCVECDKSFSYNTSLIQHKKIHSIECLENVSKNSGKK</sequence>
<feature type="region of interest" description="Disordered" evidence="13">
    <location>
        <begin position="129"/>
        <end position="187"/>
    </location>
</feature>
<evidence type="ECO:0000256" key="1">
    <source>
        <dbReference type="ARBA" id="ARBA00003767"/>
    </source>
</evidence>
<feature type="domain" description="C2H2-type" evidence="14">
    <location>
        <begin position="466"/>
        <end position="491"/>
    </location>
</feature>
<accession>A0AAD1T645</accession>
<evidence type="ECO:0000259" key="14">
    <source>
        <dbReference type="PROSITE" id="PS50157"/>
    </source>
</evidence>
<evidence type="ECO:0000256" key="7">
    <source>
        <dbReference type="ARBA" id="ARBA00022833"/>
    </source>
</evidence>
<dbReference type="Pfam" id="PF00096">
    <property type="entry name" value="zf-C2H2"/>
    <property type="match status" value="4"/>
</dbReference>
<evidence type="ECO:0000259" key="15">
    <source>
        <dbReference type="PROSITE" id="PS50805"/>
    </source>
</evidence>
<comment type="similarity">
    <text evidence="3">Belongs to the krueppel C2H2-type zinc-finger protein family.</text>
</comment>
<evidence type="ECO:0000256" key="8">
    <source>
        <dbReference type="ARBA" id="ARBA00023015"/>
    </source>
</evidence>
<dbReference type="CDD" id="cd07765">
    <property type="entry name" value="KRAB_A-box"/>
    <property type="match status" value="1"/>
</dbReference>
<feature type="domain" description="C2H2-type" evidence="14">
    <location>
        <begin position="382"/>
        <end position="409"/>
    </location>
</feature>
<comment type="function">
    <text evidence="1">May be involved in transcriptional regulation.</text>
</comment>
<feature type="domain" description="KRAB" evidence="15">
    <location>
        <begin position="41"/>
        <end position="112"/>
    </location>
</feature>
<dbReference type="AlphaFoldDB" id="A0AAD1T645"/>
<dbReference type="PROSITE" id="PS50157">
    <property type="entry name" value="ZINC_FINGER_C2H2_2"/>
    <property type="match status" value="5"/>
</dbReference>
<dbReference type="PANTHER" id="PTHR24381:SF115">
    <property type="entry name" value="ZINC FINGER PROTEIN 582"/>
    <property type="match status" value="1"/>
</dbReference>
<evidence type="ECO:0000256" key="5">
    <source>
        <dbReference type="ARBA" id="ARBA00022737"/>
    </source>
</evidence>
<evidence type="ECO:0000256" key="10">
    <source>
        <dbReference type="ARBA" id="ARBA00023163"/>
    </source>
</evidence>
<feature type="domain" description="C2H2-type" evidence="14">
    <location>
        <begin position="410"/>
        <end position="437"/>
    </location>
</feature>
<feature type="compositionally biased region" description="Polar residues" evidence="13">
    <location>
        <begin position="142"/>
        <end position="152"/>
    </location>
</feature>
<dbReference type="SMART" id="SM00355">
    <property type="entry name" value="ZnF_C2H2"/>
    <property type="match status" value="5"/>
</dbReference>
<dbReference type="InterPro" id="IPR036051">
    <property type="entry name" value="KRAB_dom_sf"/>
</dbReference>
<dbReference type="SMART" id="SM00349">
    <property type="entry name" value="KRAB"/>
    <property type="match status" value="1"/>
</dbReference>
<dbReference type="FunFam" id="3.30.160.60:FF:000358">
    <property type="entry name" value="zinc finger protein 24"/>
    <property type="match status" value="1"/>
</dbReference>
<gene>
    <name evidence="16" type="ORF">PECUL_23A058112</name>
</gene>
<dbReference type="EMBL" id="OW240921">
    <property type="protein sequence ID" value="CAH2319891.1"/>
    <property type="molecule type" value="Genomic_DNA"/>
</dbReference>
<evidence type="ECO:0000256" key="3">
    <source>
        <dbReference type="ARBA" id="ARBA00006991"/>
    </source>
</evidence>
<feature type="compositionally biased region" description="Polar residues" evidence="13">
    <location>
        <begin position="257"/>
        <end position="274"/>
    </location>
</feature>
<dbReference type="GO" id="GO:0000977">
    <property type="term" value="F:RNA polymerase II transcription regulatory region sequence-specific DNA binding"/>
    <property type="evidence" value="ECO:0007669"/>
    <property type="project" value="TreeGrafter"/>
</dbReference>
<dbReference type="InterPro" id="IPR001909">
    <property type="entry name" value="KRAB"/>
</dbReference>